<dbReference type="EMBL" id="QNGE01002281">
    <property type="protein sequence ID" value="KAA3675851.1"/>
    <property type="molecule type" value="Genomic_DNA"/>
</dbReference>
<organism evidence="1 2">
    <name type="scientific">Paragonimus westermani</name>
    <dbReference type="NCBI Taxonomy" id="34504"/>
    <lineage>
        <taxon>Eukaryota</taxon>
        <taxon>Metazoa</taxon>
        <taxon>Spiralia</taxon>
        <taxon>Lophotrochozoa</taxon>
        <taxon>Platyhelminthes</taxon>
        <taxon>Trematoda</taxon>
        <taxon>Digenea</taxon>
        <taxon>Plagiorchiida</taxon>
        <taxon>Troglotremata</taxon>
        <taxon>Troglotrematidae</taxon>
        <taxon>Paragonimus</taxon>
    </lineage>
</organism>
<evidence type="ECO:0000313" key="1">
    <source>
        <dbReference type="EMBL" id="KAA3675851.1"/>
    </source>
</evidence>
<proteinExistence type="predicted"/>
<dbReference type="InterPro" id="IPR039517">
    <property type="entry name" value="C6orf106_UBA-like"/>
</dbReference>
<dbReference type="Pfam" id="PF14555">
    <property type="entry name" value="UBA_4"/>
    <property type="match status" value="1"/>
</dbReference>
<dbReference type="InterPro" id="IPR009060">
    <property type="entry name" value="UBA-like_sf"/>
</dbReference>
<evidence type="ECO:0000313" key="2">
    <source>
        <dbReference type="Proteomes" id="UP000324629"/>
    </source>
</evidence>
<dbReference type="AlphaFoldDB" id="A0A5J4NK68"/>
<dbReference type="CDD" id="cd14349">
    <property type="entry name" value="UBA_CF106"/>
    <property type="match status" value="1"/>
</dbReference>
<evidence type="ECO:0008006" key="3">
    <source>
        <dbReference type="Google" id="ProtNLM"/>
    </source>
</evidence>
<dbReference type="Gene3D" id="1.10.8.10">
    <property type="entry name" value="DNA helicase RuvA subunit, C-terminal domain"/>
    <property type="match status" value="1"/>
</dbReference>
<dbReference type="SUPFAM" id="SSF46934">
    <property type="entry name" value="UBA-like"/>
    <property type="match status" value="1"/>
</dbReference>
<keyword evidence="2" id="KW-1185">Reference proteome</keyword>
<comment type="caution">
    <text evidence="1">The sequence shown here is derived from an EMBL/GenBank/DDBJ whole genome shotgun (WGS) entry which is preliminary data.</text>
</comment>
<accession>A0A5J4NK68</accession>
<feature type="non-terminal residue" evidence="1">
    <location>
        <position position="283"/>
    </location>
</feature>
<dbReference type="Proteomes" id="UP000324629">
    <property type="component" value="Unassembled WGS sequence"/>
</dbReference>
<name>A0A5J4NK68_9TREM</name>
<reference evidence="1 2" key="1">
    <citation type="journal article" date="2019" name="Gigascience">
        <title>Whole-genome sequence of the oriental lung fluke Paragonimus westermani.</title>
        <authorList>
            <person name="Oey H."/>
            <person name="Zakrzewski M."/>
            <person name="Narain K."/>
            <person name="Devi K.R."/>
            <person name="Agatsuma T."/>
            <person name="Nawaratna S."/>
            <person name="Gobert G.N."/>
            <person name="Jones M.K."/>
            <person name="Ragan M.A."/>
            <person name="McManus D.P."/>
            <person name="Krause L."/>
        </authorList>
    </citation>
    <scope>NUCLEOTIDE SEQUENCE [LARGE SCALE GENOMIC DNA]</scope>
    <source>
        <strain evidence="1 2">IND2009</strain>
    </source>
</reference>
<gene>
    <name evidence="1" type="ORF">DEA37_0011869</name>
</gene>
<sequence length="283" mass="30753">MEISTFDLDAKLLEQFNALGTSDKEDLVNQLKLVVGSDVSLETCRFFLEMAGWNLQRAVGAYFDFGYEHAQAIGCHNLGKTFDTSCSTLSFSTIPSTEIARVSPSFDLRISPSTNWSAGTLESFKVIVENTGTSPWPGDVYLRSETSHSVARLATEVPGTEANAWLPLGIDRKISVPHVLPGQFTELSVKVNEPPADLLTAFMGPIVGALSFCLSSGEVFGETLYCTAIPDTSNQTWVFRRGVPEAAESIDSVRLSFDPVCLLASISIDFVTNKSLFLLSAFV</sequence>
<protein>
    <recommendedName>
        <fullName evidence="3">Next to BRCA1 central domain-containing protein</fullName>
    </recommendedName>
</protein>